<protein>
    <submittedName>
        <fullName evidence="2">Uncharacterized protein</fullName>
    </submittedName>
</protein>
<proteinExistence type="predicted"/>
<feature type="transmembrane region" description="Helical" evidence="1">
    <location>
        <begin position="12"/>
        <end position="37"/>
    </location>
</feature>
<comment type="caution">
    <text evidence="2">The sequence shown here is derived from an EMBL/GenBank/DDBJ whole genome shotgun (WGS) entry which is preliminary data.</text>
</comment>
<sequence length="49" mass="5851">MVFFSICSNLQYFRYLLVTLLLLEPRVFLPPCLLLTLMKFAYLKHTRAL</sequence>
<gene>
    <name evidence="2" type="ORF">DPMN_178008</name>
</gene>
<evidence type="ECO:0000313" key="2">
    <source>
        <dbReference type="EMBL" id="KAH3776578.1"/>
    </source>
</evidence>
<dbReference type="EMBL" id="JAIWYP010000009">
    <property type="protein sequence ID" value="KAH3776578.1"/>
    <property type="molecule type" value="Genomic_DNA"/>
</dbReference>
<organism evidence="2 3">
    <name type="scientific">Dreissena polymorpha</name>
    <name type="common">Zebra mussel</name>
    <name type="synonym">Mytilus polymorpha</name>
    <dbReference type="NCBI Taxonomy" id="45954"/>
    <lineage>
        <taxon>Eukaryota</taxon>
        <taxon>Metazoa</taxon>
        <taxon>Spiralia</taxon>
        <taxon>Lophotrochozoa</taxon>
        <taxon>Mollusca</taxon>
        <taxon>Bivalvia</taxon>
        <taxon>Autobranchia</taxon>
        <taxon>Heteroconchia</taxon>
        <taxon>Euheterodonta</taxon>
        <taxon>Imparidentia</taxon>
        <taxon>Neoheterodontei</taxon>
        <taxon>Myida</taxon>
        <taxon>Dreissenoidea</taxon>
        <taxon>Dreissenidae</taxon>
        <taxon>Dreissena</taxon>
    </lineage>
</organism>
<keyword evidence="1" id="KW-0472">Membrane</keyword>
<keyword evidence="1" id="KW-1133">Transmembrane helix</keyword>
<reference evidence="2" key="2">
    <citation type="submission" date="2020-11" db="EMBL/GenBank/DDBJ databases">
        <authorList>
            <person name="McCartney M.A."/>
            <person name="Auch B."/>
            <person name="Kono T."/>
            <person name="Mallez S."/>
            <person name="Becker A."/>
            <person name="Gohl D.M."/>
            <person name="Silverstein K.A.T."/>
            <person name="Koren S."/>
            <person name="Bechman K.B."/>
            <person name="Herman A."/>
            <person name="Abrahante J.E."/>
            <person name="Garbe J."/>
        </authorList>
    </citation>
    <scope>NUCLEOTIDE SEQUENCE</scope>
    <source>
        <strain evidence="2">Duluth1</strain>
        <tissue evidence="2">Whole animal</tissue>
    </source>
</reference>
<dbReference type="Proteomes" id="UP000828390">
    <property type="component" value="Unassembled WGS sequence"/>
</dbReference>
<name>A0A9D4EC29_DREPO</name>
<dbReference type="AlphaFoldDB" id="A0A9D4EC29"/>
<accession>A0A9D4EC29</accession>
<evidence type="ECO:0000256" key="1">
    <source>
        <dbReference type="SAM" id="Phobius"/>
    </source>
</evidence>
<keyword evidence="3" id="KW-1185">Reference proteome</keyword>
<evidence type="ECO:0000313" key="3">
    <source>
        <dbReference type="Proteomes" id="UP000828390"/>
    </source>
</evidence>
<keyword evidence="1" id="KW-0812">Transmembrane</keyword>
<reference evidence="2" key="1">
    <citation type="journal article" date="2019" name="bioRxiv">
        <title>The Genome of the Zebra Mussel, Dreissena polymorpha: A Resource for Invasive Species Research.</title>
        <authorList>
            <person name="McCartney M.A."/>
            <person name="Auch B."/>
            <person name="Kono T."/>
            <person name="Mallez S."/>
            <person name="Zhang Y."/>
            <person name="Obille A."/>
            <person name="Becker A."/>
            <person name="Abrahante J.E."/>
            <person name="Garbe J."/>
            <person name="Badalamenti J.P."/>
            <person name="Herman A."/>
            <person name="Mangelson H."/>
            <person name="Liachko I."/>
            <person name="Sullivan S."/>
            <person name="Sone E.D."/>
            <person name="Koren S."/>
            <person name="Silverstein K.A.T."/>
            <person name="Beckman K.B."/>
            <person name="Gohl D.M."/>
        </authorList>
    </citation>
    <scope>NUCLEOTIDE SEQUENCE</scope>
    <source>
        <strain evidence="2">Duluth1</strain>
        <tissue evidence="2">Whole animal</tissue>
    </source>
</reference>